<keyword evidence="1" id="KW-0175">Coiled coil</keyword>
<gene>
    <name evidence="2" type="ORF">FGO68_gene13395</name>
</gene>
<sequence length="505" mass="58353">MIKKEPQPSKPKSVTIQLKTILKTPKCEFAPSSSKKILDAAQNLLKSLDTYRQNIDAVMVATYRSIKASRSKVKQLITLLERRVRYYMETSDENGVKNEDGDTKGMLQSIDAFNDKTAINLDRIKQKVDEELLAHNKAEDLMKEVRDRKVEIEKIESHQVVLEGASLEVKVDFKERIAWVVKALQVQDAWLMLVKLRKNDDNLTHAIVRLRQGCLEQLHTLKITDQTKSIFAVHQDRLIAGQSIFTYSNSTLTYLMIFGEPSMTDVIGLTDSYLLMGLKKYYTVNLWKWSKNQNCYVRLSKQKFSTNGDNYLEITNMQRLLFTQEKNQFLANVGHHNLQCMKFPNHQDVTDKSTRYKIHQKSKSKLLDFRQLPGSSKSNFILLLTDVKLILVKFETSQELWSRLIGVEFPKKALDRVRIIRPADFDATLMPVVLIFNGVKIWSLRVQMSKAENLNDKFVEVKDEKQNKELKEGRVVGFIEDKAILQVLTVKKESEKVNMTALEFL</sequence>
<comment type="caution">
    <text evidence="2">The sequence shown here is derived from an EMBL/GenBank/DDBJ whole genome shotgun (WGS) entry which is preliminary data.</text>
</comment>
<dbReference type="Proteomes" id="UP000785679">
    <property type="component" value="Unassembled WGS sequence"/>
</dbReference>
<accession>A0A8J8NSG7</accession>
<evidence type="ECO:0000313" key="2">
    <source>
        <dbReference type="EMBL" id="TNV79494.1"/>
    </source>
</evidence>
<organism evidence="2 3">
    <name type="scientific">Halteria grandinella</name>
    <dbReference type="NCBI Taxonomy" id="5974"/>
    <lineage>
        <taxon>Eukaryota</taxon>
        <taxon>Sar</taxon>
        <taxon>Alveolata</taxon>
        <taxon>Ciliophora</taxon>
        <taxon>Intramacronucleata</taxon>
        <taxon>Spirotrichea</taxon>
        <taxon>Stichotrichia</taxon>
        <taxon>Sporadotrichida</taxon>
        <taxon>Halteriidae</taxon>
        <taxon>Halteria</taxon>
    </lineage>
</organism>
<evidence type="ECO:0000256" key="1">
    <source>
        <dbReference type="SAM" id="Coils"/>
    </source>
</evidence>
<protein>
    <submittedName>
        <fullName evidence="2">Uncharacterized protein</fullName>
    </submittedName>
</protein>
<reference evidence="2" key="1">
    <citation type="submission" date="2019-06" db="EMBL/GenBank/DDBJ databases">
        <authorList>
            <person name="Zheng W."/>
        </authorList>
    </citation>
    <scope>NUCLEOTIDE SEQUENCE</scope>
    <source>
        <strain evidence="2">QDHG01</strain>
    </source>
</reference>
<dbReference type="AlphaFoldDB" id="A0A8J8NSG7"/>
<proteinExistence type="predicted"/>
<name>A0A8J8NSG7_HALGN</name>
<evidence type="ECO:0000313" key="3">
    <source>
        <dbReference type="Proteomes" id="UP000785679"/>
    </source>
</evidence>
<keyword evidence="3" id="KW-1185">Reference proteome</keyword>
<dbReference type="EMBL" id="RRYP01008843">
    <property type="protein sequence ID" value="TNV79494.1"/>
    <property type="molecule type" value="Genomic_DNA"/>
</dbReference>
<feature type="coiled-coil region" evidence="1">
    <location>
        <begin position="121"/>
        <end position="155"/>
    </location>
</feature>